<evidence type="ECO:0000259" key="1">
    <source>
        <dbReference type="PROSITE" id="PS50188"/>
    </source>
</evidence>
<dbReference type="SMART" id="SM00449">
    <property type="entry name" value="SPRY"/>
    <property type="match status" value="1"/>
</dbReference>
<dbReference type="Ensembl" id="ENSSFOT00015081989.1">
    <property type="protein sequence ID" value="ENSSFOP00015070434.1"/>
    <property type="gene ID" value="ENSSFOG00015003769.2"/>
</dbReference>
<dbReference type="FunFam" id="2.60.120.920:FF:000004">
    <property type="entry name" value="Butyrophilin subfamily 1 member A1"/>
    <property type="match status" value="1"/>
</dbReference>
<dbReference type="InterPro" id="IPR050143">
    <property type="entry name" value="TRIM/RBCC"/>
</dbReference>
<gene>
    <name evidence="2" type="primary">LOC108936828</name>
</gene>
<dbReference type="AlphaFoldDB" id="A0A8C9W5H7"/>
<accession>A0A8C9W5H7</accession>
<feature type="domain" description="B30.2/SPRY" evidence="1">
    <location>
        <begin position="289"/>
        <end position="481"/>
    </location>
</feature>
<dbReference type="InterPro" id="IPR003877">
    <property type="entry name" value="SPRY_dom"/>
</dbReference>
<organism evidence="2 3">
    <name type="scientific">Scleropages formosus</name>
    <name type="common">Asian bonytongue</name>
    <name type="synonym">Osteoglossum formosum</name>
    <dbReference type="NCBI Taxonomy" id="113540"/>
    <lineage>
        <taxon>Eukaryota</taxon>
        <taxon>Metazoa</taxon>
        <taxon>Chordata</taxon>
        <taxon>Craniata</taxon>
        <taxon>Vertebrata</taxon>
        <taxon>Euteleostomi</taxon>
        <taxon>Actinopterygii</taxon>
        <taxon>Neopterygii</taxon>
        <taxon>Teleostei</taxon>
        <taxon>Osteoglossocephala</taxon>
        <taxon>Osteoglossomorpha</taxon>
        <taxon>Osteoglossiformes</taxon>
        <taxon>Osteoglossidae</taxon>
        <taxon>Scleropages</taxon>
    </lineage>
</organism>
<dbReference type="Pfam" id="PF13765">
    <property type="entry name" value="PRY"/>
    <property type="match status" value="1"/>
</dbReference>
<dbReference type="PANTHER" id="PTHR24103">
    <property type="entry name" value="E3 UBIQUITIN-PROTEIN LIGASE TRIM"/>
    <property type="match status" value="1"/>
</dbReference>
<evidence type="ECO:0000313" key="3">
    <source>
        <dbReference type="Proteomes" id="UP000694397"/>
    </source>
</evidence>
<dbReference type="PRINTS" id="PR01407">
    <property type="entry name" value="BUTYPHLNCDUF"/>
</dbReference>
<dbReference type="SMART" id="SM00589">
    <property type="entry name" value="PRY"/>
    <property type="match status" value="1"/>
</dbReference>
<proteinExistence type="predicted"/>
<name>A0A8C9W5H7_SCLFO</name>
<sequence length="492" mass="56322">MMMECLHFLVEPAKSFTVRMKVRFLYSCLLALCFLYQWVVSFFPHSGCFPLFTVSFSTELSPPPTPVFVRSPATRLRMRDRNLWWTVRCSSWSWLKTSTEFARYMLGWCQSMLTLECRHLSATITVIVPKYSFSSPLGPMQKGDVLEHIWTCEDVWSPSACRAFILEWALVLENKETPLQTGDWAERHGQSGQLSQSLETASEQDENAAKQVIQAWTRKLKAQPEDSLWPGESVVAMLVDIETSWKKGRIVTLLTAMELVMWSLLTKGLDKEAIPQKWLVKKQKIHNIDAVRYIPQTVWNWIHEAAVDVTLDTETANPDLVLSPDERKMRCGFERKDVPNHHQRFDGWWCAVGTEGFTSGRHYWEVEVGERDWRLGVAKAWALRKGFKSLNTGSGYLSLRLERGSEMKALTVPFTALPASLIPRRVGVYLDYEEGQLSFYNAETQSHIYTYNEAFTEELYPLFGTVEIVNDLVIRSAGAQDPGCCLGLCVWG</sequence>
<dbReference type="PROSITE" id="PS50188">
    <property type="entry name" value="B302_SPRY"/>
    <property type="match status" value="1"/>
</dbReference>
<reference evidence="2" key="2">
    <citation type="submission" date="2025-08" db="UniProtKB">
        <authorList>
            <consortium name="Ensembl"/>
        </authorList>
    </citation>
    <scope>IDENTIFICATION</scope>
</reference>
<dbReference type="CDD" id="cd13733">
    <property type="entry name" value="SPRY_PRY_C-I_1"/>
    <property type="match status" value="1"/>
</dbReference>
<reference evidence="2" key="3">
    <citation type="submission" date="2025-09" db="UniProtKB">
        <authorList>
            <consortium name="Ensembl"/>
        </authorList>
    </citation>
    <scope>IDENTIFICATION</scope>
</reference>
<dbReference type="Proteomes" id="UP000694397">
    <property type="component" value="Chromosome 8"/>
</dbReference>
<protein>
    <submittedName>
        <fullName evidence="2">Butyrophilin subfamily 1 member A1-like</fullName>
    </submittedName>
</protein>
<dbReference type="Pfam" id="PF00622">
    <property type="entry name" value="SPRY"/>
    <property type="match status" value="1"/>
</dbReference>
<keyword evidence="3" id="KW-1185">Reference proteome</keyword>
<dbReference type="SUPFAM" id="SSF49899">
    <property type="entry name" value="Concanavalin A-like lectins/glucanases"/>
    <property type="match status" value="1"/>
</dbReference>
<dbReference type="InterPro" id="IPR003879">
    <property type="entry name" value="Butyrophylin_SPRY"/>
</dbReference>
<dbReference type="InterPro" id="IPR006574">
    <property type="entry name" value="PRY"/>
</dbReference>
<dbReference type="InterPro" id="IPR013320">
    <property type="entry name" value="ConA-like_dom_sf"/>
</dbReference>
<dbReference type="GeneTree" id="ENSGT00940000163587"/>
<evidence type="ECO:0000313" key="2">
    <source>
        <dbReference type="Ensembl" id="ENSSFOP00015070434.1"/>
    </source>
</evidence>
<dbReference type="InterPro" id="IPR043136">
    <property type="entry name" value="B30.2/SPRY_sf"/>
</dbReference>
<dbReference type="InterPro" id="IPR001870">
    <property type="entry name" value="B30.2/SPRY"/>
</dbReference>
<dbReference type="Gene3D" id="2.60.120.920">
    <property type="match status" value="1"/>
</dbReference>
<dbReference type="OrthoDB" id="8576159at2759"/>
<reference evidence="2 3" key="1">
    <citation type="submission" date="2019-04" db="EMBL/GenBank/DDBJ databases">
        <authorList>
            <consortium name="Wellcome Sanger Institute Data Sharing"/>
        </authorList>
    </citation>
    <scope>NUCLEOTIDE SEQUENCE [LARGE SCALE GENOMIC DNA]</scope>
</reference>